<dbReference type="Gene3D" id="1.20.1250.20">
    <property type="entry name" value="MFS general substrate transporter like domains"/>
    <property type="match status" value="1"/>
</dbReference>
<keyword evidence="3 9" id="KW-0812">Transmembrane</keyword>
<evidence type="ECO:0000256" key="6">
    <source>
        <dbReference type="ARBA" id="ARBA00023136"/>
    </source>
</evidence>
<comment type="caution">
    <text evidence="11">The sequence shown here is derived from an EMBL/GenBank/DDBJ whole genome shotgun (WGS) entry which is preliminary data.</text>
</comment>
<dbReference type="GO" id="GO:0006817">
    <property type="term" value="P:phosphate ion transport"/>
    <property type="evidence" value="ECO:0007669"/>
    <property type="project" value="UniProtKB-KW"/>
</dbReference>
<feature type="transmembrane region" description="Helical" evidence="9">
    <location>
        <begin position="345"/>
        <end position="366"/>
    </location>
</feature>
<evidence type="ECO:0000256" key="9">
    <source>
        <dbReference type="SAM" id="Phobius"/>
    </source>
</evidence>
<keyword evidence="2" id="KW-0813">Transport</keyword>
<evidence type="ECO:0000256" key="3">
    <source>
        <dbReference type="ARBA" id="ARBA00022692"/>
    </source>
</evidence>
<feature type="transmembrane region" description="Helical" evidence="9">
    <location>
        <begin position="316"/>
        <end position="333"/>
    </location>
</feature>
<dbReference type="GO" id="GO:0015293">
    <property type="term" value="F:symporter activity"/>
    <property type="evidence" value="ECO:0007669"/>
    <property type="project" value="UniProtKB-KW"/>
</dbReference>
<feature type="transmembrane region" description="Helical" evidence="9">
    <location>
        <begin position="461"/>
        <end position="480"/>
    </location>
</feature>
<dbReference type="PROSITE" id="PS50850">
    <property type="entry name" value="MFS"/>
    <property type="match status" value="1"/>
</dbReference>
<feature type="domain" description="Major facilitator superfamily (MFS) profile" evidence="10">
    <location>
        <begin position="43"/>
        <end position="485"/>
    </location>
</feature>
<dbReference type="Pfam" id="PF00083">
    <property type="entry name" value="Sugar_tr"/>
    <property type="match status" value="1"/>
</dbReference>
<keyword evidence="4" id="KW-0769">Symport</keyword>
<name>A0A8J5G848_ZINOF</name>
<dbReference type="InterPro" id="IPR005828">
    <property type="entry name" value="MFS_sugar_transport-like"/>
</dbReference>
<evidence type="ECO:0000313" key="11">
    <source>
        <dbReference type="EMBL" id="KAG6497809.1"/>
    </source>
</evidence>
<feature type="transmembrane region" description="Helical" evidence="9">
    <location>
        <begin position="153"/>
        <end position="175"/>
    </location>
</feature>
<dbReference type="PROSITE" id="PS00217">
    <property type="entry name" value="SUGAR_TRANSPORT_2"/>
    <property type="match status" value="1"/>
</dbReference>
<feature type="transmembrane region" description="Helical" evidence="9">
    <location>
        <begin position="373"/>
        <end position="395"/>
    </location>
</feature>
<dbReference type="EMBL" id="JACMSC010000012">
    <property type="protein sequence ID" value="KAG6497809.1"/>
    <property type="molecule type" value="Genomic_DNA"/>
</dbReference>
<keyword evidence="2" id="KW-0592">Phosphate transport</keyword>
<evidence type="ECO:0000313" key="12">
    <source>
        <dbReference type="Proteomes" id="UP000734854"/>
    </source>
</evidence>
<accession>A0A8J5G848</accession>
<evidence type="ECO:0000256" key="8">
    <source>
        <dbReference type="ARBA" id="ARBA00044504"/>
    </source>
</evidence>
<evidence type="ECO:0000256" key="4">
    <source>
        <dbReference type="ARBA" id="ARBA00022847"/>
    </source>
</evidence>
<sequence length="698" mass="75159">MGSLGGATSDLRSPLLLPSERRLGIDEVLRQHAGEFGRWQLRHFVLVSAAWALEAFHTMVMIFADRETSEEPRQWDWLGGGAASTVAEWGLVGEQRYKIGLVQSAFFLGCMIGSGVFGHLSDSFLGRKGSLIVVCILNAIFGFLTSISPAYWFYLALRFLTGFSTGGVGLCAFVLATEPIGPSKRGVAGMSTFYFFSAGIALLAAIAYLFDSWRLLYVVTSLPSLLFVLMILPFVSESPRWYLVRRKTPEAMAVMHSIAKKNGEHIPPGVVVVLDGEHEEHKEDNQVAEIKNNGNVAVAAASIIDVVRSPTTRVRLVLMVAINFLSSVVYYGLNLNVVNLETNIYLSVLLNAVAEMPAYLLTAVLLDRFGRRPLAIGTLWLSGVFCVMGSLASGVAAMKEVRMACGVIGIFGMAATYNLLFIYTAELFPTVVRNAALGCASQASQMGAIAAPLVVVLGGPLPFAVFGLCGMVGGFLAFLLPETMNRPLITEEEDRCHSKISWIRWTADVTDRNYNSRRWKREILEETSPWKSAGNEGKLTRTVNPTLPSSPFPAGLLPSSDTTQLVPAGHGEDDSVGLTVLAKSPRKKTAVTQKSPESGGQLTLLVGTAINGGGSATSYKQTTPQKLAGCEDNLPRICEISLEDFKDASRATYAPSTMGINSEGISLGRAILGLGNCGASGDPIWAPSGGRRGWSWLL</sequence>
<feature type="transmembrane region" description="Helical" evidence="9">
    <location>
        <begin position="216"/>
        <end position="236"/>
    </location>
</feature>
<keyword evidence="6 9" id="KW-0472">Membrane</keyword>
<reference evidence="11 12" key="1">
    <citation type="submission" date="2020-08" db="EMBL/GenBank/DDBJ databases">
        <title>Plant Genome Project.</title>
        <authorList>
            <person name="Zhang R.-G."/>
        </authorList>
    </citation>
    <scope>NUCLEOTIDE SEQUENCE [LARGE SCALE GENOMIC DNA]</scope>
    <source>
        <tissue evidence="11">Rhizome</tissue>
    </source>
</reference>
<evidence type="ECO:0000256" key="5">
    <source>
        <dbReference type="ARBA" id="ARBA00022989"/>
    </source>
</evidence>
<dbReference type="InterPro" id="IPR020846">
    <property type="entry name" value="MFS_dom"/>
</dbReference>
<keyword evidence="5 9" id="KW-1133">Transmembrane helix</keyword>
<protein>
    <recommendedName>
        <fullName evidence="7">H(+)/Pi cotransporter</fullName>
    </recommendedName>
</protein>
<organism evidence="11 12">
    <name type="scientific">Zingiber officinale</name>
    <name type="common">Ginger</name>
    <name type="synonym">Amomum zingiber</name>
    <dbReference type="NCBI Taxonomy" id="94328"/>
    <lineage>
        <taxon>Eukaryota</taxon>
        <taxon>Viridiplantae</taxon>
        <taxon>Streptophyta</taxon>
        <taxon>Embryophyta</taxon>
        <taxon>Tracheophyta</taxon>
        <taxon>Spermatophyta</taxon>
        <taxon>Magnoliopsida</taxon>
        <taxon>Liliopsida</taxon>
        <taxon>Zingiberales</taxon>
        <taxon>Zingiberaceae</taxon>
        <taxon>Zingiber</taxon>
    </lineage>
</organism>
<dbReference type="SUPFAM" id="SSF103473">
    <property type="entry name" value="MFS general substrate transporter"/>
    <property type="match status" value="1"/>
</dbReference>
<dbReference type="InterPro" id="IPR036259">
    <property type="entry name" value="MFS_trans_sf"/>
</dbReference>
<proteinExistence type="inferred from homology"/>
<dbReference type="PROSITE" id="PS00216">
    <property type="entry name" value="SUGAR_TRANSPORT_1"/>
    <property type="match status" value="1"/>
</dbReference>
<keyword evidence="12" id="KW-1185">Reference proteome</keyword>
<dbReference type="PANTHER" id="PTHR24064">
    <property type="entry name" value="SOLUTE CARRIER FAMILY 22 MEMBER"/>
    <property type="match status" value="1"/>
</dbReference>
<feature type="transmembrane region" description="Helical" evidence="9">
    <location>
        <begin position="401"/>
        <end position="423"/>
    </location>
</feature>
<comment type="subcellular location">
    <subcellularLocation>
        <location evidence="1">Membrane</location>
        <topology evidence="1">Multi-pass membrane protein</topology>
    </subcellularLocation>
</comment>
<feature type="transmembrane region" description="Helical" evidence="9">
    <location>
        <begin position="187"/>
        <end position="210"/>
    </location>
</feature>
<evidence type="ECO:0000256" key="2">
    <source>
        <dbReference type="ARBA" id="ARBA00022592"/>
    </source>
</evidence>
<dbReference type="Proteomes" id="UP000734854">
    <property type="component" value="Unassembled WGS sequence"/>
</dbReference>
<feature type="transmembrane region" description="Helical" evidence="9">
    <location>
        <begin position="99"/>
        <end position="117"/>
    </location>
</feature>
<evidence type="ECO:0000256" key="1">
    <source>
        <dbReference type="ARBA" id="ARBA00004141"/>
    </source>
</evidence>
<gene>
    <name evidence="11" type="ORF">ZIOFF_045715</name>
</gene>
<dbReference type="AlphaFoldDB" id="A0A8J5G848"/>
<evidence type="ECO:0000259" key="10">
    <source>
        <dbReference type="PROSITE" id="PS50850"/>
    </source>
</evidence>
<feature type="transmembrane region" description="Helical" evidence="9">
    <location>
        <begin position="129"/>
        <end position="147"/>
    </location>
</feature>
<dbReference type="InterPro" id="IPR005829">
    <property type="entry name" value="Sugar_transporter_CS"/>
</dbReference>
<dbReference type="GO" id="GO:0016020">
    <property type="term" value="C:membrane"/>
    <property type="evidence" value="ECO:0007669"/>
    <property type="project" value="UniProtKB-SubCell"/>
</dbReference>
<comment type="similarity">
    <text evidence="8">Belongs to the major facilitator superfamily. Phosphate:H(+) symporter (TC 2.A.1.9) family.</text>
</comment>
<evidence type="ECO:0000256" key="7">
    <source>
        <dbReference type="ARBA" id="ARBA00032043"/>
    </source>
</evidence>